<protein>
    <submittedName>
        <fullName evidence="8 9">Transcription factor Sp4-like isoform X1</fullName>
    </submittedName>
</protein>
<dbReference type="PANTHER" id="PTHR23235:SF165">
    <property type="entry name" value="TRANSCRIPTION FACTOR BTD"/>
    <property type="match status" value="1"/>
</dbReference>
<name>A0ABM1S8D3_LIMPO</name>
<dbReference type="Pfam" id="PF00096">
    <property type="entry name" value="zf-C2H2"/>
    <property type="match status" value="2"/>
</dbReference>
<gene>
    <name evidence="8 9" type="primary">LOC106458052</name>
</gene>
<organism evidence="7 9">
    <name type="scientific">Limulus polyphemus</name>
    <name type="common">Atlantic horseshoe crab</name>
    <dbReference type="NCBI Taxonomy" id="6850"/>
    <lineage>
        <taxon>Eukaryota</taxon>
        <taxon>Metazoa</taxon>
        <taxon>Ecdysozoa</taxon>
        <taxon>Arthropoda</taxon>
        <taxon>Chelicerata</taxon>
        <taxon>Merostomata</taxon>
        <taxon>Xiphosura</taxon>
        <taxon>Limulidae</taxon>
        <taxon>Limulus</taxon>
    </lineage>
</organism>
<feature type="compositionally biased region" description="Low complexity" evidence="5">
    <location>
        <begin position="559"/>
        <end position="586"/>
    </location>
</feature>
<dbReference type="Gene3D" id="3.30.160.60">
    <property type="entry name" value="Classic Zinc Finger"/>
    <property type="match status" value="3"/>
</dbReference>
<evidence type="ECO:0000256" key="4">
    <source>
        <dbReference type="PROSITE-ProRule" id="PRU00042"/>
    </source>
</evidence>
<evidence type="ECO:0000256" key="1">
    <source>
        <dbReference type="ARBA" id="ARBA00022723"/>
    </source>
</evidence>
<evidence type="ECO:0000313" key="7">
    <source>
        <dbReference type="Proteomes" id="UP000694941"/>
    </source>
</evidence>
<feature type="domain" description="C2H2-type" evidence="6">
    <location>
        <begin position="623"/>
        <end position="652"/>
    </location>
</feature>
<feature type="domain" description="C2H2-type" evidence="6">
    <location>
        <begin position="653"/>
        <end position="682"/>
    </location>
</feature>
<accession>A0ABM1S8D3</accession>
<dbReference type="PROSITE" id="PS00028">
    <property type="entry name" value="ZINC_FINGER_C2H2_1"/>
    <property type="match status" value="3"/>
</dbReference>
<dbReference type="InterPro" id="IPR036236">
    <property type="entry name" value="Znf_C2H2_sf"/>
</dbReference>
<evidence type="ECO:0000259" key="6">
    <source>
        <dbReference type="PROSITE" id="PS50157"/>
    </source>
</evidence>
<keyword evidence="2 4" id="KW-0863">Zinc-finger</keyword>
<reference evidence="8 9" key="1">
    <citation type="submission" date="2025-05" db="UniProtKB">
        <authorList>
            <consortium name="RefSeq"/>
        </authorList>
    </citation>
    <scope>IDENTIFICATION</scope>
    <source>
        <tissue evidence="8 9">Muscle</tissue>
    </source>
</reference>
<dbReference type="PANTHER" id="PTHR23235">
    <property type="entry name" value="KRUEPPEL-LIKE TRANSCRIPTION FACTOR"/>
    <property type="match status" value="1"/>
</dbReference>
<dbReference type="RefSeq" id="XP_022239888.1">
    <property type="nucleotide sequence ID" value="XM_022384180.1"/>
</dbReference>
<evidence type="ECO:0000313" key="8">
    <source>
        <dbReference type="RefSeq" id="XP_022239887.1"/>
    </source>
</evidence>
<keyword evidence="1" id="KW-0479">Metal-binding</keyword>
<evidence type="ECO:0000256" key="5">
    <source>
        <dbReference type="SAM" id="MobiDB-lite"/>
    </source>
</evidence>
<dbReference type="PROSITE" id="PS50157">
    <property type="entry name" value="ZINC_FINGER_C2H2_2"/>
    <property type="match status" value="3"/>
</dbReference>
<proteinExistence type="predicted"/>
<keyword evidence="7" id="KW-1185">Reference proteome</keyword>
<evidence type="ECO:0000256" key="2">
    <source>
        <dbReference type="ARBA" id="ARBA00022771"/>
    </source>
</evidence>
<feature type="region of interest" description="Disordered" evidence="5">
    <location>
        <begin position="559"/>
        <end position="595"/>
    </location>
</feature>
<sequence length="753" mass="78710">MTTVAVRRQQQDYVVPSSASQEIQPSPLALLAATCSKIGSPVDEGGAQGSSTVKVVGQNQVLRSGEIIATAAGPAHFIPVQSQAVGLLNPDGTVTQVAGVNGQSAQPAAVTVSATGIKSLPTSVSVVPHNPQTGVSVASVNGQLYPGAQTIVAQPQASGNITYSVISADQLQNLQIDGQGAIYIPGISNISQLATGQTQPIQINGNQGVLAPSGQTFIRAPNAQTSSSLALQNNPAAVLQQVQGVHGVGNINNVAFAPLGGQNMAIRQGNLLQAFQLPLSAVQQTIPVQVPVSTAGGQTVLQTIHLPVQVIQGVGGGNMLTTTGQPAPAQVMTQLAATQMPTQLAQLVSQGQLQQLQMGTPFQVLQLAQNPAQNTSTTWTTGVVTPVVTSISSTEASATSQGQTNTVPSGSANTTVVSGGQPVNVQSLQLPNGQIVQGHQMSQILTQGGAAATWWPSSAISVSNLAGLRAPNIIQVQGIPAMGGIQNVQLQGQQGQYLSISPNGSVIATPHAQTGGQSQMTGPMSPMHALQTIGGTQVIAQQLQPDPSDPTKWQVVAAAPVSSATQPQPSTTQAQQVSTSSTSTSTDGSNTPEYPRRIRRVACTCPNCRDGEGRNSETKKKQHICHVPGCNKVYGKTSHLRAHLRWHTGERPFVCNWLFCGKRFTRSDELQRHKRTHTGEKRFQCAECLKRFMRSDHLSKHLKTHQTKKLTTSSSEGVGEEGIPENCDLVMTVVEPDQDPELSISEQAVNGSQ</sequence>
<keyword evidence="3" id="KW-0862">Zinc</keyword>
<dbReference type="RefSeq" id="XP_022239887.1">
    <property type="nucleotide sequence ID" value="XM_022384179.1"/>
</dbReference>
<evidence type="ECO:0000256" key="3">
    <source>
        <dbReference type="ARBA" id="ARBA00022833"/>
    </source>
</evidence>
<dbReference type="GeneID" id="106458052"/>
<dbReference type="SMART" id="SM00355">
    <property type="entry name" value="ZnF_C2H2"/>
    <property type="match status" value="3"/>
</dbReference>
<dbReference type="SUPFAM" id="SSF57667">
    <property type="entry name" value="beta-beta-alpha zinc fingers"/>
    <property type="match status" value="2"/>
</dbReference>
<dbReference type="Proteomes" id="UP000694941">
    <property type="component" value="Unplaced"/>
</dbReference>
<evidence type="ECO:0000313" key="9">
    <source>
        <dbReference type="RefSeq" id="XP_022239888.1"/>
    </source>
</evidence>
<feature type="domain" description="C2H2-type" evidence="6">
    <location>
        <begin position="683"/>
        <end position="710"/>
    </location>
</feature>
<dbReference type="InterPro" id="IPR013087">
    <property type="entry name" value="Znf_C2H2_type"/>
</dbReference>